<dbReference type="InterPro" id="IPR051258">
    <property type="entry name" value="Diverse_Substrate_Transporter"/>
</dbReference>
<feature type="domain" description="EamA" evidence="7">
    <location>
        <begin position="140"/>
        <end position="269"/>
    </location>
</feature>
<dbReference type="EMBL" id="LUKE01000001">
    <property type="protein sequence ID" value="KYG67077.1"/>
    <property type="molecule type" value="Genomic_DNA"/>
</dbReference>
<feature type="transmembrane region" description="Helical" evidence="6">
    <location>
        <begin position="137"/>
        <end position="157"/>
    </location>
</feature>
<keyword evidence="3 6" id="KW-0812">Transmembrane</keyword>
<keyword evidence="2" id="KW-1003">Cell membrane</keyword>
<keyword evidence="5 6" id="KW-0472">Membrane</keyword>
<sequence>MLRSVLLLLLAMFSIQYGASLAKQLFPVLGAAGTTTLRVLFSAIVLTVMARPWKTKIPIKSWQVIALYGLSLGSMNLLFYMALQKIPLGIAVALEFVGPLGVSLYYSRKKIDLLWIGLALLGIIVLIPFDMTSAHALNLKGIALALAAGFFWGLYIIFGRKAAQAGPGLTVTAWGMWFAVLAVTPWGVSWDSEKISNISLWPVALAVALLSSTIPYALEMQALKKIPAKTFGVMMSMEPAIATLIGFIFLQEMLTGLQWVAVASVAIASAGSARSSQQNSK</sequence>
<feature type="transmembrane region" description="Helical" evidence="6">
    <location>
        <begin position="88"/>
        <end position="106"/>
    </location>
</feature>
<evidence type="ECO:0000256" key="2">
    <source>
        <dbReference type="ARBA" id="ARBA00022475"/>
    </source>
</evidence>
<feature type="transmembrane region" description="Helical" evidence="6">
    <location>
        <begin position="113"/>
        <end position="131"/>
    </location>
</feature>
<feature type="transmembrane region" description="Helical" evidence="6">
    <location>
        <begin position="200"/>
        <end position="218"/>
    </location>
</feature>
<feature type="transmembrane region" description="Helical" evidence="6">
    <location>
        <begin position="169"/>
        <end position="188"/>
    </location>
</feature>
<dbReference type="PANTHER" id="PTHR42920">
    <property type="entry name" value="OS03G0707200 PROTEIN-RELATED"/>
    <property type="match status" value="1"/>
</dbReference>
<proteinExistence type="predicted"/>
<dbReference type="InterPro" id="IPR000620">
    <property type="entry name" value="EamA_dom"/>
</dbReference>
<dbReference type="SUPFAM" id="SSF103481">
    <property type="entry name" value="Multidrug resistance efflux transporter EmrE"/>
    <property type="match status" value="2"/>
</dbReference>
<feature type="transmembrane region" description="Helical" evidence="6">
    <location>
        <begin position="62"/>
        <end position="82"/>
    </location>
</feature>
<keyword evidence="9" id="KW-1185">Reference proteome</keyword>
<evidence type="ECO:0000259" key="7">
    <source>
        <dbReference type="Pfam" id="PF00892"/>
    </source>
</evidence>
<dbReference type="GO" id="GO:0005886">
    <property type="term" value="C:plasma membrane"/>
    <property type="evidence" value="ECO:0007669"/>
    <property type="project" value="UniProtKB-SubCell"/>
</dbReference>
<evidence type="ECO:0000313" key="9">
    <source>
        <dbReference type="Proteomes" id="UP000075320"/>
    </source>
</evidence>
<evidence type="ECO:0000256" key="5">
    <source>
        <dbReference type="ARBA" id="ARBA00023136"/>
    </source>
</evidence>
<gene>
    <name evidence="8" type="ORF">AZI86_08680</name>
</gene>
<reference evidence="8 9" key="1">
    <citation type="submission" date="2016-03" db="EMBL/GenBank/DDBJ databases">
        <authorList>
            <person name="Ploux O."/>
        </authorList>
    </citation>
    <scope>NUCLEOTIDE SEQUENCE [LARGE SCALE GENOMIC DNA]</scope>
    <source>
        <strain evidence="8 9">R0</strain>
    </source>
</reference>
<protein>
    <submittedName>
        <fullName evidence="8">Transporter</fullName>
    </submittedName>
</protein>
<evidence type="ECO:0000256" key="6">
    <source>
        <dbReference type="SAM" id="Phobius"/>
    </source>
</evidence>
<dbReference type="OrthoDB" id="9815120at2"/>
<dbReference type="PANTHER" id="PTHR42920:SF5">
    <property type="entry name" value="EAMA DOMAIN-CONTAINING PROTEIN"/>
    <property type="match status" value="1"/>
</dbReference>
<keyword evidence="4 6" id="KW-1133">Transmembrane helix</keyword>
<comment type="subcellular location">
    <subcellularLocation>
        <location evidence="1">Cell membrane</location>
        <topology evidence="1">Multi-pass membrane protein</topology>
    </subcellularLocation>
</comment>
<evidence type="ECO:0000256" key="4">
    <source>
        <dbReference type="ARBA" id="ARBA00022989"/>
    </source>
</evidence>
<evidence type="ECO:0000256" key="3">
    <source>
        <dbReference type="ARBA" id="ARBA00022692"/>
    </source>
</evidence>
<dbReference type="Proteomes" id="UP000075320">
    <property type="component" value="Unassembled WGS sequence"/>
</dbReference>
<comment type="caution">
    <text evidence="8">The sequence shown here is derived from an EMBL/GenBank/DDBJ whole genome shotgun (WGS) entry which is preliminary data.</text>
</comment>
<dbReference type="InterPro" id="IPR037185">
    <property type="entry name" value="EmrE-like"/>
</dbReference>
<evidence type="ECO:0000256" key="1">
    <source>
        <dbReference type="ARBA" id="ARBA00004651"/>
    </source>
</evidence>
<evidence type="ECO:0000313" key="8">
    <source>
        <dbReference type="EMBL" id="KYG67077.1"/>
    </source>
</evidence>
<accession>A0A150WRX9</accession>
<name>A0A150WRX9_BDEBC</name>
<dbReference type="Pfam" id="PF00892">
    <property type="entry name" value="EamA"/>
    <property type="match status" value="1"/>
</dbReference>
<dbReference type="RefSeq" id="WP_061834654.1">
    <property type="nucleotide sequence ID" value="NZ_LUKE01000001.1"/>
</dbReference>
<organism evidence="8 9">
    <name type="scientific">Bdellovibrio bacteriovorus</name>
    <dbReference type="NCBI Taxonomy" id="959"/>
    <lineage>
        <taxon>Bacteria</taxon>
        <taxon>Pseudomonadati</taxon>
        <taxon>Bdellovibrionota</taxon>
        <taxon>Bdellovibrionia</taxon>
        <taxon>Bdellovibrionales</taxon>
        <taxon>Pseudobdellovibrionaceae</taxon>
        <taxon>Bdellovibrio</taxon>
    </lineage>
</organism>
<feature type="transmembrane region" description="Helical" evidence="6">
    <location>
        <begin position="28"/>
        <end position="50"/>
    </location>
</feature>
<dbReference type="AlphaFoldDB" id="A0A150WRX9"/>